<protein>
    <submittedName>
        <fullName evidence="3">Uncharacterized protein</fullName>
    </submittedName>
</protein>
<feature type="chain" id="PRO_5047175570" evidence="2">
    <location>
        <begin position="18"/>
        <end position="649"/>
    </location>
</feature>
<proteinExistence type="predicted"/>
<keyword evidence="1" id="KW-0677">Repeat</keyword>
<dbReference type="Pfam" id="PF02493">
    <property type="entry name" value="MORN"/>
    <property type="match status" value="2"/>
</dbReference>
<keyword evidence="4" id="KW-1185">Reference proteome</keyword>
<comment type="caution">
    <text evidence="3">The sequence shown here is derived from an EMBL/GenBank/DDBJ whole genome shotgun (WGS) entry which is preliminary data.</text>
</comment>
<keyword evidence="2" id="KW-0732">Signal</keyword>
<dbReference type="RefSeq" id="WP_259449436.1">
    <property type="nucleotide sequence ID" value="NZ_CP119520.1"/>
</dbReference>
<evidence type="ECO:0000256" key="1">
    <source>
        <dbReference type="ARBA" id="ARBA00022737"/>
    </source>
</evidence>
<accession>A0ABT2BYV4</accession>
<evidence type="ECO:0000313" key="3">
    <source>
        <dbReference type="EMBL" id="MCS0630323.1"/>
    </source>
</evidence>
<organism evidence="3 4">
    <name type="scientific">Telluria mixta</name>
    <dbReference type="NCBI Taxonomy" id="34071"/>
    <lineage>
        <taxon>Bacteria</taxon>
        <taxon>Pseudomonadati</taxon>
        <taxon>Pseudomonadota</taxon>
        <taxon>Betaproteobacteria</taxon>
        <taxon>Burkholderiales</taxon>
        <taxon>Oxalobacteraceae</taxon>
        <taxon>Telluria group</taxon>
        <taxon>Telluria</taxon>
    </lineage>
</organism>
<dbReference type="SUPFAM" id="SSF82185">
    <property type="entry name" value="Histone H3 K4-specific methyltransferase SET7/9 N-terminal domain"/>
    <property type="match status" value="1"/>
</dbReference>
<reference evidence="3" key="1">
    <citation type="submission" date="2022-08" db="EMBL/GenBank/DDBJ databases">
        <title>Reclassification of Massilia species as members of the genera Telluria, Duganella, Pseudoduganella, Mokoshia gen. nov. and Zemynaea gen. nov. using orthogonal and non-orthogonal genome-based approaches.</title>
        <authorList>
            <person name="Bowman J.P."/>
        </authorList>
    </citation>
    <scope>NUCLEOTIDE SEQUENCE</scope>
    <source>
        <strain evidence="3">LMG 11547</strain>
    </source>
</reference>
<sequence>MANIVLFLFFISPYVMAIEVDQVANPTRSLSGYQSLVFAPDTSLRALNNAAVKISLKQYRGEWENGKASGFGTLDGYFVIKSSANEINAQLMSRDLAVRAMAETVVERVRTDAALLKIDPDQAVSNFLGDQRVQFRFIGNFVNGRANGPGRIETATRTLKGNFHDWKLDGLVTHLYGSSLVLLEMFSNGSPTNGPILINQYSGNTNFPTRTFVGVAKDGALKGDWFNSRVMWRGTTWSSSLMDGTILTVYDNGDRSECTYAAPPVSTTNLSKIRGLSEYGILGYSDETYQQSIIECKYSENGWTFRHSVSQTGPFAWKHKSPYYCWDPQRRSGVVTITKDDELSCTVTSTEMTYQWGKKIGLKLEHLAHEVRNIILTPIDAVGKAVATTICDVAQKEPGKDCNVSISYGQTFDVPDTEASRKLRAAADLEKFLQARQALQEKLSNDPNKTEWNTSANIFLGCAKSCAEPAQNFSMLAVQEINAILTSGFEEDIKRRRLASLSDTAWSIFSMFKPAIDAGASAYSYLNMQSDLFNAKVYLESLEPSPTMTATNIEGVRNELNILYFKYQTPAAMELASQFLYLLQDAAIQGLPGLPVKNQIALAIAFGISNPTQFFEKYKDFKSKEELVDKLIEIKFAKWKIPPPPPRKE</sequence>
<name>A0ABT2BYV4_9BURK</name>
<gene>
    <name evidence="3" type="ORF">NX786_13350</name>
</gene>
<evidence type="ECO:0000313" key="4">
    <source>
        <dbReference type="Proteomes" id="UP001165263"/>
    </source>
</evidence>
<dbReference type="EMBL" id="JANUHC010000004">
    <property type="protein sequence ID" value="MCS0630323.1"/>
    <property type="molecule type" value="Genomic_DNA"/>
</dbReference>
<dbReference type="Proteomes" id="UP001165263">
    <property type="component" value="Unassembled WGS sequence"/>
</dbReference>
<dbReference type="InterPro" id="IPR003409">
    <property type="entry name" value="MORN"/>
</dbReference>
<evidence type="ECO:0000256" key="2">
    <source>
        <dbReference type="SAM" id="SignalP"/>
    </source>
</evidence>
<feature type="signal peptide" evidence="2">
    <location>
        <begin position="1"/>
        <end position="17"/>
    </location>
</feature>